<evidence type="ECO:0000256" key="1">
    <source>
        <dbReference type="SAM" id="Phobius"/>
    </source>
</evidence>
<dbReference type="AlphaFoldDB" id="A0A7V8VGF2"/>
<dbReference type="RefSeq" id="WP_194539324.1">
    <property type="nucleotide sequence ID" value="NZ_JACEFB010000014.1"/>
</dbReference>
<feature type="transmembrane region" description="Helical" evidence="1">
    <location>
        <begin position="422"/>
        <end position="447"/>
    </location>
</feature>
<comment type="caution">
    <text evidence="3">The sequence shown here is derived from an EMBL/GenBank/DDBJ whole genome shotgun (WGS) entry which is preliminary data.</text>
</comment>
<sequence length="666" mass="75539">MLTTRGYRWLILIVVWTVVATLLGSEASLFPLWTALALLVLFGGQWLYFALLVEGLRGRLQVERRLWQGGRPVKTLWTQIPFTVELTVTNRSRWSPAFLLVEDVFAPGTELCGGSTRWGIRLEAGQSVVLRYQRRAVALGSVRCEGVQVIAADGQGFFQHRWMLREARQWWVLPLLTDEEGRQRAIKPFNLLPPPGMHRWRRPGTGSELLDLRDYQPGDPPKMVAWKVSARREQLITKEFESDVPVRCLLFVDGAEQMRLGEAGERGVERLAEAAAILGQAAASHRDLVGLVCFDARGVEVLPPARTRQHLLRFLQSLAQMAARPARSQSRTLADLTRQVGLRAQYLYPELLQPPCNGMPLSRLWRPLLDRRWGWLIPLIMVANLLLLILVPAWRFTCLELAAAFTRWYFRSFPGSHWTTHLVVFLLSVLVSSLGPFVFASTFWLLYGSYDLLGSGRRRVTRRKQLAALLAFQQGTGPASIERLMHEDEAFLTALRRFLQEHQVPVIVPWYDLPQQQQYQEPEKITVLAQALLRAVGQARDNELYVILADLARYSGALTPLITACRVARARHHHVLVIVPGPQTPSSSSRGMSGRRSLVPVAKLAPLSSTEAIQQRLAQRDYERAFQQMRRQLVAVGAAVLRLDADDPLPVVLERLDRLRGYRSRR</sequence>
<protein>
    <submittedName>
        <fullName evidence="3">DUF58 domain-containing protein</fullName>
    </submittedName>
</protein>
<evidence type="ECO:0000313" key="4">
    <source>
        <dbReference type="Proteomes" id="UP000542342"/>
    </source>
</evidence>
<keyword evidence="1" id="KW-1133">Transmembrane helix</keyword>
<dbReference type="EMBL" id="JACEFB010000014">
    <property type="protein sequence ID" value="MBA2227462.1"/>
    <property type="molecule type" value="Genomic_DNA"/>
</dbReference>
<proteinExistence type="predicted"/>
<dbReference type="PANTHER" id="PTHR33608">
    <property type="entry name" value="BLL2464 PROTEIN"/>
    <property type="match status" value="1"/>
</dbReference>
<organism evidence="3 4">
    <name type="scientific">Thermogemmata fonticola</name>
    <dbReference type="NCBI Taxonomy" id="2755323"/>
    <lineage>
        <taxon>Bacteria</taxon>
        <taxon>Pseudomonadati</taxon>
        <taxon>Planctomycetota</taxon>
        <taxon>Planctomycetia</taxon>
        <taxon>Gemmatales</taxon>
        <taxon>Gemmataceae</taxon>
        <taxon>Thermogemmata</taxon>
    </lineage>
</organism>
<keyword evidence="1" id="KW-0812">Transmembrane</keyword>
<dbReference type="Proteomes" id="UP000542342">
    <property type="component" value="Unassembled WGS sequence"/>
</dbReference>
<dbReference type="InterPro" id="IPR002881">
    <property type="entry name" value="DUF58"/>
</dbReference>
<gene>
    <name evidence="3" type="ORF">H0921_14985</name>
</gene>
<reference evidence="3 4" key="1">
    <citation type="submission" date="2020-07" db="EMBL/GenBank/DDBJ databases">
        <title>Thermogemmata thermophila gen. nov., sp. nov., a novel moderate thermophilic planctomycete from a Kamchatka hot spring.</title>
        <authorList>
            <person name="Elcheninov A.G."/>
            <person name="Podosokorskaya O.A."/>
            <person name="Kovaleva O.L."/>
            <person name="Novikov A."/>
            <person name="Bonch-Osmolovskaya E.A."/>
            <person name="Toshchakov S.V."/>
            <person name="Kublanov I.V."/>
        </authorList>
    </citation>
    <scope>NUCLEOTIDE SEQUENCE [LARGE SCALE GENOMIC DNA]</scope>
    <source>
        <strain evidence="3 4">2918</strain>
    </source>
</reference>
<name>A0A7V8VGF2_9BACT</name>
<evidence type="ECO:0000259" key="2">
    <source>
        <dbReference type="Pfam" id="PF01882"/>
    </source>
</evidence>
<dbReference type="Pfam" id="PF01882">
    <property type="entry name" value="DUF58"/>
    <property type="match status" value="1"/>
</dbReference>
<keyword evidence="1" id="KW-0472">Membrane</keyword>
<feature type="domain" description="DUF58" evidence="2">
    <location>
        <begin position="211"/>
        <end position="331"/>
    </location>
</feature>
<keyword evidence="4" id="KW-1185">Reference proteome</keyword>
<feature type="transmembrane region" description="Helical" evidence="1">
    <location>
        <begin position="7"/>
        <end position="24"/>
    </location>
</feature>
<evidence type="ECO:0000313" key="3">
    <source>
        <dbReference type="EMBL" id="MBA2227462.1"/>
    </source>
</evidence>
<accession>A0A7V8VGF2</accession>
<feature type="transmembrane region" description="Helical" evidence="1">
    <location>
        <begin position="30"/>
        <end position="51"/>
    </location>
</feature>
<dbReference type="PANTHER" id="PTHR33608:SF6">
    <property type="entry name" value="BLL2464 PROTEIN"/>
    <property type="match status" value="1"/>
</dbReference>
<feature type="transmembrane region" description="Helical" evidence="1">
    <location>
        <begin position="373"/>
        <end position="394"/>
    </location>
</feature>